<keyword evidence="2" id="KW-1185">Reference proteome</keyword>
<gene>
    <name evidence="1" type="ORF">CR513_54470</name>
</gene>
<name>A0A371EKZ0_MUCPR</name>
<dbReference type="EMBL" id="QJKJ01013297">
    <property type="protein sequence ID" value="RDX66732.1"/>
    <property type="molecule type" value="Genomic_DNA"/>
</dbReference>
<feature type="non-terminal residue" evidence="1">
    <location>
        <position position="1"/>
    </location>
</feature>
<evidence type="ECO:0000313" key="2">
    <source>
        <dbReference type="Proteomes" id="UP000257109"/>
    </source>
</evidence>
<accession>A0A371EKZ0</accession>
<evidence type="ECO:0000313" key="1">
    <source>
        <dbReference type="EMBL" id="RDX66732.1"/>
    </source>
</evidence>
<reference evidence="1" key="1">
    <citation type="submission" date="2018-05" db="EMBL/GenBank/DDBJ databases">
        <title>Draft genome of Mucuna pruriens seed.</title>
        <authorList>
            <person name="Nnadi N.E."/>
            <person name="Vos R."/>
            <person name="Hasami M.H."/>
            <person name="Devisetty U.K."/>
            <person name="Aguiy J.C."/>
        </authorList>
    </citation>
    <scope>NUCLEOTIDE SEQUENCE [LARGE SCALE GENOMIC DNA]</scope>
    <source>
        <strain evidence="1">JCA_2017</strain>
    </source>
</reference>
<sequence length="98" mass="11508">MNYQGANKFELISIVQNLSQIKGLSTEKPLAHLKKFLYFTDTSHHSLDECTHKFLLKCFLLSKSNKLNKDVMNFSQFDHDPYMRPRKNSRKCLQMPLS</sequence>
<protein>
    <submittedName>
        <fullName evidence="1">Uncharacterized protein</fullName>
    </submittedName>
</protein>
<organism evidence="1 2">
    <name type="scientific">Mucuna pruriens</name>
    <name type="common">Velvet bean</name>
    <name type="synonym">Dolichos pruriens</name>
    <dbReference type="NCBI Taxonomy" id="157652"/>
    <lineage>
        <taxon>Eukaryota</taxon>
        <taxon>Viridiplantae</taxon>
        <taxon>Streptophyta</taxon>
        <taxon>Embryophyta</taxon>
        <taxon>Tracheophyta</taxon>
        <taxon>Spermatophyta</taxon>
        <taxon>Magnoliopsida</taxon>
        <taxon>eudicotyledons</taxon>
        <taxon>Gunneridae</taxon>
        <taxon>Pentapetalae</taxon>
        <taxon>rosids</taxon>
        <taxon>fabids</taxon>
        <taxon>Fabales</taxon>
        <taxon>Fabaceae</taxon>
        <taxon>Papilionoideae</taxon>
        <taxon>50 kb inversion clade</taxon>
        <taxon>NPAAA clade</taxon>
        <taxon>indigoferoid/millettioid clade</taxon>
        <taxon>Phaseoleae</taxon>
        <taxon>Mucuna</taxon>
    </lineage>
</organism>
<comment type="caution">
    <text evidence="1">The sequence shown here is derived from an EMBL/GenBank/DDBJ whole genome shotgun (WGS) entry which is preliminary data.</text>
</comment>
<dbReference type="AlphaFoldDB" id="A0A371EKZ0"/>
<dbReference type="Proteomes" id="UP000257109">
    <property type="component" value="Unassembled WGS sequence"/>
</dbReference>
<dbReference type="OrthoDB" id="1417698at2759"/>
<proteinExistence type="predicted"/>